<name>A0AAD5YD64_9APHY</name>
<evidence type="ECO:0000256" key="1">
    <source>
        <dbReference type="SAM" id="MobiDB-lite"/>
    </source>
</evidence>
<accession>A0AAD5YD64</accession>
<sequence>MGNEPPVGAPTPGAWGAPTPAANTPGVWGAPTPAPISYDTPGGDGFGHGIPQTPGVSDLYHSFNVTEELPEKWLLDPTLSTKKGMLAEIRHSNGRSGEGWHNGDYEGEKVVILSVLDTHNDSFRSTATVRFLNPQVTLDQPVIPVEYLTPVPPDRTGDEVIILQRDRRGTRGKLRDAPSDSEDWIVSITGLNLMVDVKRNLLIKVVAGE</sequence>
<evidence type="ECO:0000313" key="3">
    <source>
        <dbReference type="Proteomes" id="UP001212997"/>
    </source>
</evidence>
<organism evidence="2 3">
    <name type="scientific">Meripilus lineatus</name>
    <dbReference type="NCBI Taxonomy" id="2056292"/>
    <lineage>
        <taxon>Eukaryota</taxon>
        <taxon>Fungi</taxon>
        <taxon>Dikarya</taxon>
        <taxon>Basidiomycota</taxon>
        <taxon>Agaricomycotina</taxon>
        <taxon>Agaricomycetes</taxon>
        <taxon>Polyporales</taxon>
        <taxon>Meripilaceae</taxon>
        <taxon>Meripilus</taxon>
    </lineage>
</organism>
<comment type="caution">
    <text evidence="2">The sequence shown here is derived from an EMBL/GenBank/DDBJ whole genome shotgun (WGS) entry which is preliminary data.</text>
</comment>
<feature type="compositionally biased region" description="Low complexity" evidence="1">
    <location>
        <begin position="10"/>
        <end position="26"/>
    </location>
</feature>
<keyword evidence="3" id="KW-1185">Reference proteome</keyword>
<dbReference type="AlphaFoldDB" id="A0AAD5YD64"/>
<dbReference type="Proteomes" id="UP001212997">
    <property type="component" value="Unassembled WGS sequence"/>
</dbReference>
<feature type="region of interest" description="Disordered" evidence="1">
    <location>
        <begin position="1"/>
        <end position="26"/>
    </location>
</feature>
<reference evidence="2" key="1">
    <citation type="submission" date="2022-07" db="EMBL/GenBank/DDBJ databases">
        <title>Genome Sequence of Physisporinus lineatus.</title>
        <authorList>
            <person name="Buettner E."/>
        </authorList>
    </citation>
    <scope>NUCLEOTIDE SEQUENCE</scope>
    <source>
        <strain evidence="2">VT162</strain>
    </source>
</reference>
<gene>
    <name evidence="2" type="ORF">NLI96_g9176</name>
</gene>
<evidence type="ECO:0000313" key="2">
    <source>
        <dbReference type="EMBL" id="KAJ3479282.1"/>
    </source>
</evidence>
<dbReference type="EMBL" id="JANAWD010000449">
    <property type="protein sequence ID" value="KAJ3479282.1"/>
    <property type="molecule type" value="Genomic_DNA"/>
</dbReference>
<proteinExistence type="predicted"/>
<protein>
    <submittedName>
        <fullName evidence="2">Uncharacterized protein</fullName>
    </submittedName>
</protein>